<proteinExistence type="predicted"/>
<keyword evidence="5" id="KW-1185">Reference proteome</keyword>
<evidence type="ECO:0000256" key="1">
    <source>
        <dbReference type="ARBA" id="ARBA00022603"/>
    </source>
</evidence>
<comment type="caution">
    <text evidence="4">The sequence shown here is derived from an EMBL/GenBank/DDBJ whole genome shotgun (WGS) entry which is preliminary data.</text>
</comment>
<evidence type="ECO:0000259" key="3">
    <source>
        <dbReference type="Pfam" id="PF05175"/>
    </source>
</evidence>
<name>A0ABW4DP41_9LACO</name>
<keyword evidence="1 4" id="KW-0489">Methyltransferase</keyword>
<dbReference type="PANTHER" id="PTHR47816">
    <property type="entry name" value="RIBOSOMAL RNA SMALL SUBUNIT METHYLTRANSFERASE C"/>
    <property type="match status" value="1"/>
</dbReference>
<evidence type="ECO:0000313" key="5">
    <source>
        <dbReference type="Proteomes" id="UP001597244"/>
    </source>
</evidence>
<dbReference type="InterPro" id="IPR007848">
    <property type="entry name" value="Small_mtfrase_dom"/>
</dbReference>
<dbReference type="GO" id="GO:0052914">
    <property type="term" value="F:16S rRNA (guanine(1207)-N(2))-methyltransferase activity"/>
    <property type="evidence" value="ECO:0007669"/>
    <property type="project" value="UniProtKB-EC"/>
</dbReference>
<dbReference type="CDD" id="cd02440">
    <property type="entry name" value="AdoMet_MTases"/>
    <property type="match status" value="1"/>
</dbReference>
<dbReference type="EC" id="2.1.1.172" evidence="4"/>
<dbReference type="Pfam" id="PF05175">
    <property type="entry name" value="MTS"/>
    <property type="match status" value="1"/>
</dbReference>
<sequence>MAHQYFENNEDLAHERQEISLELLNQKLTLISDSGVFSRERVDYGTMVLLKASAPQILAEATQKVTVLDVGCGYGPIGLSLAKLSANILVTMVDVNERALALAAENAEKNGVKAQVEILKSDAYTELSPEKFDFVITNPPIRAGKKVVDQMLSGSHDFLNENGTFFAVLQKKQGAPSAKKLLASVYPNVEIIKRDKGYYILAARKNFNEINR</sequence>
<feature type="domain" description="Methyltransferase small" evidence="3">
    <location>
        <begin position="28"/>
        <end position="201"/>
    </location>
</feature>
<keyword evidence="2 4" id="KW-0808">Transferase</keyword>
<dbReference type="InterPro" id="IPR046977">
    <property type="entry name" value="RsmC/RlmG"/>
</dbReference>
<dbReference type="Proteomes" id="UP001597244">
    <property type="component" value="Unassembled WGS sequence"/>
</dbReference>
<reference evidence="5" key="1">
    <citation type="journal article" date="2019" name="Int. J. Syst. Evol. Microbiol.">
        <title>The Global Catalogue of Microorganisms (GCM) 10K type strain sequencing project: providing services to taxonomists for standard genome sequencing and annotation.</title>
        <authorList>
            <consortium name="The Broad Institute Genomics Platform"/>
            <consortium name="The Broad Institute Genome Sequencing Center for Infectious Disease"/>
            <person name="Wu L."/>
            <person name="Ma J."/>
        </authorList>
    </citation>
    <scope>NUCLEOTIDE SEQUENCE [LARGE SCALE GENOMIC DNA]</scope>
    <source>
        <strain evidence="5">CCM 8951</strain>
    </source>
</reference>
<evidence type="ECO:0000313" key="4">
    <source>
        <dbReference type="EMBL" id="MFD1466415.1"/>
    </source>
</evidence>
<evidence type="ECO:0000256" key="2">
    <source>
        <dbReference type="ARBA" id="ARBA00022679"/>
    </source>
</evidence>
<dbReference type="EC" id="2.1.1.174" evidence="4"/>
<dbReference type="RefSeq" id="WP_125577621.1">
    <property type="nucleotide sequence ID" value="NZ_JBHTOF010000102.1"/>
</dbReference>
<gene>
    <name evidence="4" type="ORF">ACFQ4L_10115</name>
</gene>
<dbReference type="GO" id="GO:0052916">
    <property type="term" value="F:23S rRNA (guanine(1835)-N(2))-methyltransferase activity"/>
    <property type="evidence" value="ECO:0007669"/>
    <property type="project" value="UniProtKB-EC"/>
</dbReference>
<accession>A0ABW4DP41</accession>
<dbReference type="PANTHER" id="PTHR47816:SF4">
    <property type="entry name" value="RIBOSOMAL RNA SMALL SUBUNIT METHYLTRANSFERASE C"/>
    <property type="match status" value="1"/>
</dbReference>
<organism evidence="4 5">
    <name type="scientific">Lapidilactobacillus mulanensis</name>
    <dbReference type="NCBI Taxonomy" id="2485999"/>
    <lineage>
        <taxon>Bacteria</taxon>
        <taxon>Bacillati</taxon>
        <taxon>Bacillota</taxon>
        <taxon>Bacilli</taxon>
        <taxon>Lactobacillales</taxon>
        <taxon>Lactobacillaceae</taxon>
        <taxon>Lapidilactobacillus</taxon>
    </lineage>
</organism>
<dbReference type="InterPro" id="IPR029063">
    <property type="entry name" value="SAM-dependent_MTases_sf"/>
</dbReference>
<dbReference type="EMBL" id="JBHTOF010000102">
    <property type="protein sequence ID" value="MFD1466415.1"/>
    <property type="molecule type" value="Genomic_DNA"/>
</dbReference>
<dbReference type="Gene3D" id="3.40.50.150">
    <property type="entry name" value="Vaccinia Virus protein VP39"/>
    <property type="match status" value="1"/>
</dbReference>
<dbReference type="SUPFAM" id="SSF53335">
    <property type="entry name" value="S-adenosyl-L-methionine-dependent methyltransferases"/>
    <property type="match status" value="1"/>
</dbReference>
<protein>
    <submittedName>
        <fullName evidence="4">Class I SAM-dependent methyltransferase</fullName>
        <ecNumber evidence="4">2.1.1.172</ecNumber>
        <ecNumber evidence="4">2.1.1.174</ecNumber>
    </submittedName>
</protein>